<protein>
    <submittedName>
        <fullName evidence="5">N-ethylmaleimide reductase</fullName>
    </submittedName>
</protein>
<dbReference type="Gene3D" id="3.20.20.70">
    <property type="entry name" value="Aldolase class I"/>
    <property type="match status" value="1"/>
</dbReference>
<dbReference type="PANTHER" id="PTHR22893:SF91">
    <property type="entry name" value="NADPH DEHYDROGENASE 2-RELATED"/>
    <property type="match status" value="1"/>
</dbReference>
<dbReference type="Proteomes" id="UP000253529">
    <property type="component" value="Unassembled WGS sequence"/>
</dbReference>
<comment type="similarity">
    <text evidence="2">Belongs to the NADH:flavin oxidoreductase/NADH oxidase family.</text>
</comment>
<evidence type="ECO:0000313" key="5">
    <source>
        <dbReference type="EMBL" id="RBP16114.1"/>
    </source>
</evidence>
<dbReference type="PANTHER" id="PTHR22893">
    <property type="entry name" value="NADH OXIDOREDUCTASE-RELATED"/>
    <property type="match status" value="1"/>
</dbReference>
<dbReference type="SUPFAM" id="SSF51395">
    <property type="entry name" value="FMN-linked oxidoreductases"/>
    <property type="match status" value="1"/>
</dbReference>
<dbReference type="InterPro" id="IPR013785">
    <property type="entry name" value="Aldolase_TIM"/>
</dbReference>
<dbReference type="OrthoDB" id="9804454at2"/>
<dbReference type="GO" id="GO:0005829">
    <property type="term" value="C:cytosol"/>
    <property type="evidence" value="ECO:0007669"/>
    <property type="project" value="TreeGrafter"/>
</dbReference>
<evidence type="ECO:0000256" key="3">
    <source>
        <dbReference type="ARBA" id="ARBA00023002"/>
    </source>
</evidence>
<accession>A0A366FN40</accession>
<dbReference type="GO" id="GO:0010181">
    <property type="term" value="F:FMN binding"/>
    <property type="evidence" value="ECO:0007669"/>
    <property type="project" value="InterPro"/>
</dbReference>
<dbReference type="InterPro" id="IPR001155">
    <property type="entry name" value="OxRdtase_FMN_N"/>
</dbReference>
<dbReference type="FunFam" id="3.20.20.70:FF:000059">
    <property type="entry name" value="N-ethylmaleimide reductase, FMN-linked"/>
    <property type="match status" value="1"/>
</dbReference>
<gene>
    <name evidence="5" type="ORF">DFR50_10676</name>
</gene>
<organism evidence="5 6">
    <name type="scientific">Roseiarcus fermentans</name>
    <dbReference type="NCBI Taxonomy" id="1473586"/>
    <lineage>
        <taxon>Bacteria</taxon>
        <taxon>Pseudomonadati</taxon>
        <taxon>Pseudomonadota</taxon>
        <taxon>Alphaproteobacteria</taxon>
        <taxon>Hyphomicrobiales</taxon>
        <taxon>Roseiarcaceae</taxon>
        <taxon>Roseiarcus</taxon>
    </lineage>
</organism>
<feature type="domain" description="NADH:flavin oxidoreductase/NADH oxidase N-terminal" evidence="4">
    <location>
        <begin position="8"/>
        <end position="340"/>
    </location>
</feature>
<dbReference type="Pfam" id="PF00724">
    <property type="entry name" value="Oxidored_FMN"/>
    <property type="match status" value="1"/>
</dbReference>
<reference evidence="5 6" key="1">
    <citation type="submission" date="2018-06" db="EMBL/GenBank/DDBJ databases">
        <title>Genomic Encyclopedia of Type Strains, Phase IV (KMG-IV): sequencing the most valuable type-strain genomes for metagenomic binning, comparative biology and taxonomic classification.</title>
        <authorList>
            <person name="Goeker M."/>
        </authorList>
    </citation>
    <scope>NUCLEOTIDE SEQUENCE [LARGE SCALE GENOMIC DNA]</scope>
    <source>
        <strain evidence="5 6">DSM 24875</strain>
    </source>
</reference>
<comment type="cofactor">
    <cofactor evidence="1">
        <name>FMN</name>
        <dbReference type="ChEBI" id="CHEBI:58210"/>
    </cofactor>
</comment>
<evidence type="ECO:0000256" key="2">
    <source>
        <dbReference type="ARBA" id="ARBA00005979"/>
    </source>
</evidence>
<evidence type="ECO:0000259" key="4">
    <source>
        <dbReference type="Pfam" id="PF00724"/>
    </source>
</evidence>
<dbReference type="GO" id="GO:0016628">
    <property type="term" value="F:oxidoreductase activity, acting on the CH-CH group of donors, NAD or NADP as acceptor"/>
    <property type="evidence" value="ECO:0007669"/>
    <property type="project" value="UniProtKB-ARBA"/>
</dbReference>
<dbReference type="AlphaFoldDB" id="A0A366FN40"/>
<keyword evidence="3" id="KW-0560">Oxidoreductase</keyword>
<dbReference type="RefSeq" id="WP_113888443.1">
    <property type="nucleotide sequence ID" value="NZ_QNRK01000006.1"/>
</dbReference>
<dbReference type="InterPro" id="IPR045247">
    <property type="entry name" value="Oye-like"/>
</dbReference>
<dbReference type="EMBL" id="QNRK01000006">
    <property type="protein sequence ID" value="RBP16114.1"/>
    <property type="molecule type" value="Genomic_DNA"/>
</dbReference>
<evidence type="ECO:0000256" key="1">
    <source>
        <dbReference type="ARBA" id="ARBA00001917"/>
    </source>
</evidence>
<dbReference type="CDD" id="cd02933">
    <property type="entry name" value="OYE_like_FMN"/>
    <property type="match status" value="1"/>
</dbReference>
<name>A0A366FN40_9HYPH</name>
<comment type="caution">
    <text evidence="5">The sequence shown here is derived from an EMBL/GenBank/DDBJ whole genome shotgun (WGS) entry which is preliminary data.</text>
</comment>
<sequence length="368" mass="39956">MSLDSSPLLAPFRLGDLELKNRVVMAPLTRNRATPGTDAPRELNARYYVQRASAGLLVSEGSQVSREGQGYLWTPGVYTEAQVEGWRKVTGAVHAAGGRIFIQLWHVGRVSHVSLQEGGKAPVAPSAIIARTKTFIEGGFAETSMPRALETEEVKRVVADFGRAAANAKAAGFDGVEIHGANGYLVDQFLRDGSNKREDIYGGSIENRIRFALEVVDAIARVWPSSRIGIRMAPVSPANDIADSNPQALFGALVEKLSERKIGYIHVVEGQIQGPRDYASFDYAALRRAFSGAYIANNGYDRDSAIEAVRDGRADLVAFGRWFISNPDLVERLRRGAELNAFDRATFYGGGEAGYTDYPTFAAAVEPA</sequence>
<dbReference type="NCBIfam" id="NF007899">
    <property type="entry name" value="PRK10605.1"/>
    <property type="match status" value="1"/>
</dbReference>
<keyword evidence="6" id="KW-1185">Reference proteome</keyword>
<proteinExistence type="inferred from homology"/>
<evidence type="ECO:0000313" key="6">
    <source>
        <dbReference type="Proteomes" id="UP000253529"/>
    </source>
</evidence>